<evidence type="ECO:0000313" key="8">
    <source>
        <dbReference type="EMBL" id="MDG3584602.1"/>
    </source>
</evidence>
<accession>A0ABT6FN48</accession>
<keyword evidence="6" id="KW-0443">Lipid metabolism</keyword>
<keyword evidence="9" id="KW-1185">Reference proteome</keyword>
<reference evidence="8" key="1">
    <citation type="submission" date="2022-11" db="EMBL/GenBank/DDBJ databases">
        <title>High-quality draft genome sequence of Galbibacter sp. strain CMA-7.</title>
        <authorList>
            <person name="Wei L."/>
            <person name="Dong C."/>
            <person name="Shao Z."/>
        </authorList>
    </citation>
    <scope>NUCLEOTIDE SEQUENCE</scope>
    <source>
        <strain evidence="8">CMA-7</strain>
    </source>
</reference>
<gene>
    <name evidence="8" type="ORF">OSR52_01890</name>
</gene>
<evidence type="ECO:0000259" key="7">
    <source>
        <dbReference type="Pfam" id="PF13091"/>
    </source>
</evidence>
<organism evidence="8 9">
    <name type="scientific">Galbibacter pacificus</name>
    <dbReference type="NCBI Taxonomy" id="2996052"/>
    <lineage>
        <taxon>Bacteria</taxon>
        <taxon>Pseudomonadati</taxon>
        <taxon>Bacteroidota</taxon>
        <taxon>Flavobacteriia</taxon>
        <taxon>Flavobacteriales</taxon>
        <taxon>Flavobacteriaceae</taxon>
        <taxon>Galbibacter</taxon>
    </lineage>
</organism>
<dbReference type="Proteomes" id="UP001153642">
    <property type="component" value="Unassembled WGS sequence"/>
</dbReference>
<sequence length="399" mass="45621">MRFHSPVTKAYKKHCTLLIIILYAVCISCIDKKTERSKSIDHVVSSHVTLFSDLKLIEGQKPSTMIMDSLINLVDRTYEKDTIYMGIYLFEHQGLINALIRAGKRKVQLNILVDSSKRSNNGNTVTTLSAMKEHSEVVTIKNNNGASAINHNKFVLFSGTTFLGERQKNIVFQTSHNFIEKGTHKIQDANIISNRNLYDAYVEYWSMMKSHKDSTMNNYEFMEFYDEPSHIRAQFYPKRHNGKVMEPDGMVTLLKQIKNPDKASVQIGMSDWSDSRTEIADELIRLCGQGTKVTVITKNGKGLKLMGKLEEIKQQGGRIKIYNLVNKDKPRINIHMKTMLIKEMVQGKPMTKVVTGTQNFTNNAIWNNNETTLIFNDTITYKHYSSFFKKLMELPGVDG</sequence>
<comment type="caution">
    <text evidence="8">The sequence shown here is derived from an EMBL/GenBank/DDBJ whole genome shotgun (WGS) entry which is preliminary data.</text>
</comment>
<dbReference type="InterPro" id="IPR025202">
    <property type="entry name" value="PLD-like_dom"/>
</dbReference>
<keyword evidence="5" id="KW-0442">Lipid degradation</keyword>
<evidence type="ECO:0000256" key="5">
    <source>
        <dbReference type="ARBA" id="ARBA00022963"/>
    </source>
</evidence>
<dbReference type="Gene3D" id="3.30.870.10">
    <property type="entry name" value="Endonuclease Chain A"/>
    <property type="match status" value="2"/>
</dbReference>
<comment type="similarity">
    <text evidence="2">Belongs to the phospholipase D family.</text>
</comment>
<dbReference type="PANTHER" id="PTHR43856:SF1">
    <property type="entry name" value="MITOCHONDRIAL CARDIOLIPIN HYDROLASE"/>
    <property type="match status" value="1"/>
</dbReference>
<feature type="domain" description="Phospholipase D-like" evidence="7">
    <location>
        <begin position="254"/>
        <end position="391"/>
    </location>
</feature>
<dbReference type="EMBL" id="JAPMUA010000001">
    <property type="protein sequence ID" value="MDG3584602.1"/>
    <property type="molecule type" value="Genomic_DNA"/>
</dbReference>
<name>A0ABT6FN48_9FLAO</name>
<dbReference type="RefSeq" id="WP_277898360.1">
    <property type="nucleotide sequence ID" value="NZ_JAPMUA010000001.1"/>
</dbReference>
<protein>
    <recommendedName>
        <fullName evidence="3">phospholipase D</fullName>
        <ecNumber evidence="3">3.1.4.4</ecNumber>
    </recommendedName>
</protein>
<evidence type="ECO:0000256" key="3">
    <source>
        <dbReference type="ARBA" id="ARBA00012027"/>
    </source>
</evidence>
<evidence type="ECO:0000256" key="4">
    <source>
        <dbReference type="ARBA" id="ARBA00022801"/>
    </source>
</evidence>
<evidence type="ECO:0000256" key="2">
    <source>
        <dbReference type="ARBA" id="ARBA00008664"/>
    </source>
</evidence>
<proteinExistence type="inferred from homology"/>
<dbReference type="InterPro" id="IPR051406">
    <property type="entry name" value="PLD_domain"/>
</dbReference>
<dbReference type="PANTHER" id="PTHR43856">
    <property type="entry name" value="CARDIOLIPIN HYDROLASE"/>
    <property type="match status" value="1"/>
</dbReference>
<dbReference type="Pfam" id="PF13091">
    <property type="entry name" value="PLDc_2"/>
    <property type="match status" value="2"/>
</dbReference>
<dbReference type="EC" id="3.1.4.4" evidence="3"/>
<dbReference type="SUPFAM" id="SSF56024">
    <property type="entry name" value="Phospholipase D/nuclease"/>
    <property type="match status" value="2"/>
</dbReference>
<evidence type="ECO:0000256" key="1">
    <source>
        <dbReference type="ARBA" id="ARBA00000798"/>
    </source>
</evidence>
<keyword evidence="4" id="KW-0378">Hydrolase</keyword>
<comment type="catalytic activity">
    <reaction evidence="1">
        <text>a 1,2-diacyl-sn-glycero-3-phosphocholine + H2O = a 1,2-diacyl-sn-glycero-3-phosphate + choline + H(+)</text>
        <dbReference type="Rhea" id="RHEA:14445"/>
        <dbReference type="ChEBI" id="CHEBI:15354"/>
        <dbReference type="ChEBI" id="CHEBI:15377"/>
        <dbReference type="ChEBI" id="CHEBI:15378"/>
        <dbReference type="ChEBI" id="CHEBI:57643"/>
        <dbReference type="ChEBI" id="CHEBI:58608"/>
        <dbReference type="EC" id="3.1.4.4"/>
    </reaction>
</comment>
<evidence type="ECO:0000313" key="9">
    <source>
        <dbReference type="Proteomes" id="UP001153642"/>
    </source>
</evidence>
<evidence type="ECO:0000256" key="6">
    <source>
        <dbReference type="ARBA" id="ARBA00023098"/>
    </source>
</evidence>
<feature type="domain" description="Phospholipase D-like" evidence="7">
    <location>
        <begin position="80"/>
        <end position="195"/>
    </location>
</feature>